<evidence type="ECO:0000256" key="7">
    <source>
        <dbReference type="ARBA" id="ARBA00023004"/>
    </source>
</evidence>
<keyword evidence="2" id="KW-0575">Peroxidase</keyword>
<proteinExistence type="inferred from homology"/>
<dbReference type="Pfam" id="PF21105">
    <property type="entry name" value="DyP_N"/>
    <property type="match status" value="1"/>
</dbReference>
<dbReference type="PANTHER" id="PTHR30521">
    <property type="entry name" value="DEFERROCHELATASE/PEROXIDASE"/>
    <property type="match status" value="1"/>
</dbReference>
<protein>
    <recommendedName>
        <fullName evidence="14">Peroxidase</fullName>
    </recommendedName>
</protein>
<dbReference type="PROSITE" id="PS51404">
    <property type="entry name" value="DYP_PEROXIDASE"/>
    <property type="match status" value="1"/>
</dbReference>
<evidence type="ECO:0000256" key="4">
    <source>
        <dbReference type="ARBA" id="ARBA00022723"/>
    </source>
</evidence>
<sequence length="493" mass="54729">MAEFNRDDVQGDLFSRGFPKFNEVYYFFHIRAGKEKEFSQKVKMLVSGEEKHISSINKVLEDWKKVDAAAAKNHATDDPAKKEWVPTSNALIAFSKPGLDRIQTGLTLAGRPSLDLKYLNLSDPTFDMGMGNDGPDNLNDPPVDDWDPLFKTTTIHGLLKVAGSDSKIINDKLEHLKRILGHPQVITDIEGNSPPSLTKSKLEGNTRPGKQHGHEHFGFRDGLSQPLLKGINSDEALKADPYMQTDLNVIIVSSKPPGVQDGVEAFPTRRPHWMVNGSFLAFRKLEQDVPRWIELVNRFKEVGCKSPAHLGAKIMGRWPSGAPVAKFPDEDVPPNTPFNNDFRYKGVSKYNCPFGAHIRKVNPRTDAGSVTMARMIRNGIPYGTDFDPANPPTDPHDTRGLLFAAYQSCLENGFQFVQRSWSNSETFPVSKTGYDAISGQAKDRGLLNITLHNEQDGDLVPGLGQFRESCTMKGGEYFFVPSISALKNTLGCD</sequence>
<evidence type="ECO:0000256" key="2">
    <source>
        <dbReference type="ARBA" id="ARBA00022559"/>
    </source>
</evidence>
<dbReference type="EMBL" id="JAFEKC020000004">
    <property type="protein sequence ID" value="KAK0515057.1"/>
    <property type="molecule type" value="Genomic_DNA"/>
</dbReference>
<evidence type="ECO:0000256" key="5">
    <source>
        <dbReference type="ARBA" id="ARBA00022729"/>
    </source>
</evidence>
<comment type="cofactor">
    <cofactor evidence="1">
        <name>heme b</name>
        <dbReference type="ChEBI" id="CHEBI:60344"/>
    </cofactor>
</comment>
<dbReference type="Proteomes" id="UP001166286">
    <property type="component" value="Unassembled WGS sequence"/>
</dbReference>
<gene>
    <name evidence="12" type="ORF">JMJ35_002436</name>
</gene>
<evidence type="ECO:0008006" key="14">
    <source>
        <dbReference type="Google" id="ProtNLM"/>
    </source>
</evidence>
<dbReference type="GO" id="GO:0020037">
    <property type="term" value="F:heme binding"/>
    <property type="evidence" value="ECO:0007669"/>
    <property type="project" value="InterPro"/>
</dbReference>
<dbReference type="GO" id="GO:0004601">
    <property type="term" value="F:peroxidase activity"/>
    <property type="evidence" value="ECO:0007669"/>
    <property type="project" value="UniProtKB-KW"/>
</dbReference>
<comment type="similarity">
    <text evidence="8">Belongs to the DyP-type peroxidase family.</text>
</comment>
<feature type="domain" description="Dyp-type peroxidase C-terminal" evidence="10">
    <location>
        <begin position="266"/>
        <end position="422"/>
    </location>
</feature>
<dbReference type="NCBIfam" id="TIGR01413">
    <property type="entry name" value="Dyp_perox_fam"/>
    <property type="match status" value="1"/>
</dbReference>
<dbReference type="GO" id="GO:0046872">
    <property type="term" value="F:metal ion binding"/>
    <property type="evidence" value="ECO:0007669"/>
    <property type="project" value="UniProtKB-KW"/>
</dbReference>
<keyword evidence="5" id="KW-0732">Signal</keyword>
<evidence type="ECO:0000313" key="13">
    <source>
        <dbReference type="Proteomes" id="UP001166286"/>
    </source>
</evidence>
<dbReference type="InterPro" id="IPR048328">
    <property type="entry name" value="Dyp_perox_C"/>
</dbReference>
<evidence type="ECO:0000256" key="1">
    <source>
        <dbReference type="ARBA" id="ARBA00001970"/>
    </source>
</evidence>
<reference evidence="12" key="1">
    <citation type="submission" date="2023-03" db="EMBL/GenBank/DDBJ databases">
        <title>Complete genome of Cladonia borealis.</title>
        <authorList>
            <person name="Park H."/>
        </authorList>
    </citation>
    <scope>NUCLEOTIDE SEQUENCE</scope>
    <source>
        <strain evidence="12">ANT050790</strain>
    </source>
</reference>
<dbReference type="GO" id="GO:0005829">
    <property type="term" value="C:cytosol"/>
    <property type="evidence" value="ECO:0007669"/>
    <property type="project" value="TreeGrafter"/>
</dbReference>
<evidence type="ECO:0000259" key="11">
    <source>
        <dbReference type="Pfam" id="PF21105"/>
    </source>
</evidence>
<keyword evidence="4" id="KW-0479">Metal-binding</keyword>
<evidence type="ECO:0000256" key="3">
    <source>
        <dbReference type="ARBA" id="ARBA00022617"/>
    </source>
</evidence>
<dbReference type="PANTHER" id="PTHR30521:SF4">
    <property type="entry name" value="DEFERROCHELATASE"/>
    <property type="match status" value="1"/>
</dbReference>
<dbReference type="InterPro" id="IPR011008">
    <property type="entry name" value="Dimeric_a/b-barrel"/>
</dbReference>
<organism evidence="12 13">
    <name type="scientific">Cladonia borealis</name>
    <dbReference type="NCBI Taxonomy" id="184061"/>
    <lineage>
        <taxon>Eukaryota</taxon>
        <taxon>Fungi</taxon>
        <taxon>Dikarya</taxon>
        <taxon>Ascomycota</taxon>
        <taxon>Pezizomycotina</taxon>
        <taxon>Lecanoromycetes</taxon>
        <taxon>OSLEUM clade</taxon>
        <taxon>Lecanoromycetidae</taxon>
        <taxon>Lecanorales</taxon>
        <taxon>Lecanorineae</taxon>
        <taxon>Cladoniaceae</taxon>
        <taxon>Cladonia</taxon>
    </lineage>
</organism>
<dbReference type="SUPFAM" id="SSF54909">
    <property type="entry name" value="Dimeric alpha+beta barrel"/>
    <property type="match status" value="1"/>
</dbReference>
<evidence type="ECO:0000256" key="8">
    <source>
        <dbReference type="ARBA" id="ARBA00025737"/>
    </source>
</evidence>
<dbReference type="Pfam" id="PF20628">
    <property type="entry name" value="Dyp_perox_C"/>
    <property type="match status" value="1"/>
</dbReference>
<evidence type="ECO:0000259" key="10">
    <source>
        <dbReference type="Pfam" id="PF20628"/>
    </source>
</evidence>
<dbReference type="AlphaFoldDB" id="A0AA39R548"/>
<evidence type="ECO:0000256" key="9">
    <source>
        <dbReference type="SAM" id="MobiDB-lite"/>
    </source>
</evidence>
<keyword evidence="6" id="KW-0560">Oxidoreductase</keyword>
<keyword evidence="3" id="KW-0349">Heme</keyword>
<feature type="region of interest" description="Disordered" evidence="9">
    <location>
        <begin position="187"/>
        <end position="221"/>
    </location>
</feature>
<dbReference type="InterPro" id="IPR006314">
    <property type="entry name" value="Dyp_peroxidase"/>
</dbReference>
<dbReference type="InterPro" id="IPR049509">
    <property type="entry name" value="DyP_N"/>
</dbReference>
<keyword evidence="7" id="KW-0408">Iron</keyword>
<accession>A0AA39R548</accession>
<comment type="caution">
    <text evidence="12">The sequence shown here is derived from an EMBL/GenBank/DDBJ whole genome shotgun (WGS) entry which is preliminary data.</text>
</comment>
<keyword evidence="13" id="KW-1185">Reference proteome</keyword>
<evidence type="ECO:0000256" key="6">
    <source>
        <dbReference type="ARBA" id="ARBA00023002"/>
    </source>
</evidence>
<name>A0AA39R548_9LECA</name>
<feature type="domain" description="DyP dimeric alpha+beta barrel" evidence="11">
    <location>
        <begin position="8"/>
        <end position="182"/>
    </location>
</feature>
<evidence type="ECO:0000313" key="12">
    <source>
        <dbReference type="EMBL" id="KAK0515057.1"/>
    </source>
</evidence>